<comment type="cofactor">
    <cofactor evidence="1 14">
        <name>heme</name>
        <dbReference type="ChEBI" id="CHEBI:30413"/>
    </cofactor>
</comment>
<dbReference type="Gene3D" id="1.10.630.10">
    <property type="entry name" value="Cytochrome P450"/>
    <property type="match status" value="1"/>
</dbReference>
<comment type="caution">
    <text evidence="17">The sequence shown here is derived from an EMBL/GenBank/DDBJ whole genome shotgun (WGS) entry which is preliminary data.</text>
</comment>
<evidence type="ECO:0000256" key="12">
    <source>
        <dbReference type="ARBA" id="ARBA00023033"/>
    </source>
</evidence>
<evidence type="ECO:0000313" key="18">
    <source>
        <dbReference type="Proteomes" id="UP000625711"/>
    </source>
</evidence>
<dbReference type="PANTHER" id="PTHR24291:SF189">
    <property type="entry name" value="CYTOCHROME P450 4C3-RELATED"/>
    <property type="match status" value="1"/>
</dbReference>
<accession>A0A834HRH4</accession>
<evidence type="ECO:0000256" key="2">
    <source>
        <dbReference type="ARBA" id="ARBA00003690"/>
    </source>
</evidence>
<dbReference type="InterPro" id="IPR002401">
    <property type="entry name" value="Cyt_P450_E_grp-I"/>
</dbReference>
<keyword evidence="7 14" id="KW-0479">Metal-binding</keyword>
<evidence type="ECO:0000256" key="5">
    <source>
        <dbReference type="ARBA" id="ARBA00010617"/>
    </source>
</evidence>
<keyword evidence="13 16" id="KW-0472">Membrane</keyword>
<keyword evidence="16" id="KW-0812">Transmembrane</keyword>
<dbReference type="GO" id="GO:0004497">
    <property type="term" value="F:monooxygenase activity"/>
    <property type="evidence" value="ECO:0007669"/>
    <property type="project" value="UniProtKB-KW"/>
</dbReference>
<dbReference type="AlphaFoldDB" id="A0A834HRH4"/>
<comment type="similarity">
    <text evidence="5 15">Belongs to the cytochrome P450 family.</text>
</comment>
<comment type="subcellular location">
    <subcellularLocation>
        <location evidence="4">Endoplasmic reticulum membrane</location>
        <topology evidence="4">Peripheral membrane protein</topology>
    </subcellularLocation>
    <subcellularLocation>
        <location evidence="3">Microsome membrane</location>
        <topology evidence="3">Peripheral membrane protein</topology>
    </subcellularLocation>
</comment>
<evidence type="ECO:0000256" key="6">
    <source>
        <dbReference type="ARBA" id="ARBA00022617"/>
    </source>
</evidence>
<reference evidence="17" key="1">
    <citation type="submission" date="2020-08" db="EMBL/GenBank/DDBJ databases">
        <title>Genome sequencing and assembly of the red palm weevil Rhynchophorus ferrugineus.</title>
        <authorList>
            <person name="Dias G.B."/>
            <person name="Bergman C.M."/>
            <person name="Manee M."/>
        </authorList>
    </citation>
    <scope>NUCLEOTIDE SEQUENCE</scope>
    <source>
        <strain evidence="17">AA-2017</strain>
        <tissue evidence="17">Whole larva</tissue>
    </source>
</reference>
<dbReference type="GO" id="GO:0016705">
    <property type="term" value="F:oxidoreductase activity, acting on paired donors, with incorporation or reduction of molecular oxygen"/>
    <property type="evidence" value="ECO:0007669"/>
    <property type="project" value="InterPro"/>
</dbReference>
<dbReference type="SUPFAM" id="SSF48264">
    <property type="entry name" value="Cytochrome P450"/>
    <property type="match status" value="1"/>
</dbReference>
<protein>
    <recommendedName>
        <fullName evidence="19">Cytochrome P450</fullName>
    </recommendedName>
</protein>
<dbReference type="PRINTS" id="PR00385">
    <property type="entry name" value="P450"/>
</dbReference>
<dbReference type="InterPro" id="IPR050196">
    <property type="entry name" value="Cytochrome_P450_Monoox"/>
</dbReference>
<dbReference type="OrthoDB" id="1470350at2759"/>
<dbReference type="Pfam" id="PF00067">
    <property type="entry name" value="p450"/>
    <property type="match status" value="1"/>
</dbReference>
<keyword evidence="16" id="KW-1133">Transmembrane helix</keyword>
<evidence type="ECO:0000256" key="8">
    <source>
        <dbReference type="ARBA" id="ARBA00022824"/>
    </source>
</evidence>
<dbReference type="InterPro" id="IPR036396">
    <property type="entry name" value="Cyt_P450_sf"/>
</dbReference>
<evidence type="ECO:0000256" key="7">
    <source>
        <dbReference type="ARBA" id="ARBA00022723"/>
    </source>
</evidence>
<evidence type="ECO:0000313" key="17">
    <source>
        <dbReference type="EMBL" id="KAF7267362.1"/>
    </source>
</evidence>
<organism evidence="17 18">
    <name type="scientific">Rhynchophorus ferrugineus</name>
    <name type="common">Red palm weevil</name>
    <name type="synonym">Curculio ferrugineus</name>
    <dbReference type="NCBI Taxonomy" id="354439"/>
    <lineage>
        <taxon>Eukaryota</taxon>
        <taxon>Metazoa</taxon>
        <taxon>Ecdysozoa</taxon>
        <taxon>Arthropoda</taxon>
        <taxon>Hexapoda</taxon>
        <taxon>Insecta</taxon>
        <taxon>Pterygota</taxon>
        <taxon>Neoptera</taxon>
        <taxon>Endopterygota</taxon>
        <taxon>Coleoptera</taxon>
        <taxon>Polyphaga</taxon>
        <taxon>Cucujiformia</taxon>
        <taxon>Curculionidae</taxon>
        <taxon>Dryophthorinae</taxon>
        <taxon>Rhynchophorus</taxon>
    </lineage>
</organism>
<evidence type="ECO:0008006" key="19">
    <source>
        <dbReference type="Google" id="ProtNLM"/>
    </source>
</evidence>
<evidence type="ECO:0000256" key="16">
    <source>
        <dbReference type="SAM" id="Phobius"/>
    </source>
</evidence>
<keyword evidence="12 15" id="KW-0503">Monooxygenase</keyword>
<proteinExistence type="inferred from homology"/>
<comment type="function">
    <text evidence="2">May be involved in the metabolism of insect hormones and in the breakdown of synthetic insecticides.</text>
</comment>
<dbReference type="GO" id="GO:0005506">
    <property type="term" value="F:iron ion binding"/>
    <property type="evidence" value="ECO:0007669"/>
    <property type="project" value="InterPro"/>
</dbReference>
<dbReference type="EMBL" id="JAACXV010014432">
    <property type="protein sequence ID" value="KAF7267362.1"/>
    <property type="molecule type" value="Genomic_DNA"/>
</dbReference>
<keyword evidence="11 14" id="KW-0408">Iron</keyword>
<keyword evidence="6 14" id="KW-0349">Heme</keyword>
<keyword evidence="8" id="KW-0256">Endoplasmic reticulum</keyword>
<gene>
    <name evidence="17" type="ORF">GWI33_019372</name>
</gene>
<dbReference type="InterPro" id="IPR001128">
    <property type="entry name" value="Cyt_P450"/>
</dbReference>
<evidence type="ECO:0000256" key="1">
    <source>
        <dbReference type="ARBA" id="ARBA00001971"/>
    </source>
</evidence>
<keyword evidence="9" id="KW-0492">Microsome</keyword>
<name>A0A834HRH4_RHYFE</name>
<dbReference type="Proteomes" id="UP000625711">
    <property type="component" value="Unassembled WGS sequence"/>
</dbReference>
<evidence type="ECO:0000256" key="9">
    <source>
        <dbReference type="ARBA" id="ARBA00022848"/>
    </source>
</evidence>
<dbReference type="CDD" id="cd20628">
    <property type="entry name" value="CYP4"/>
    <property type="match status" value="1"/>
</dbReference>
<sequence length="524" mass="60723">METIKVKRLVTFFYNPKNLISYELCSISLTFIVLFWLLKFVWTRRNLYASARKLPGPCGLPIVGSAYKFLGDASDIYKGLDNLFSEYKNEVLFKAWFGTKLFYCTTDPKIFDTVLTSPNALRKEPFYSLGDKLFGGGIFSQKSVPKWRRNRKLVTPAFNSQMLNSFTEVFVQHSDELIELMKQYESKKDVDLNDLISRYALKTICDTAMGINVDTESEGFNFNHWIDRALEIVIERIFNIYYHSDVIFYNSALGKEFIELCNKSRFFTRQVIVKKRQQMEEEKKNKALYYESEELNRLTFIDILLKVTYEDDKSYFTDEEIVDETITLMVAGSDTTSTASTFVLVLLGMHQDIQEKVLAEILEVAGAERSMSANDLPELKYLERVIKETLRLFPVGPILARTLDGDINVGHHVLSKGASICLAVLRLHRSEKYWPNALKFDPDRFLPQNVAKIQPGSYVPFSHGPRNCFGLRYAMITMKVMLATILRRYKIFTDYKSIEEIDVKCSVVIRPINGYKLRYESREY</sequence>
<evidence type="ECO:0000256" key="10">
    <source>
        <dbReference type="ARBA" id="ARBA00023002"/>
    </source>
</evidence>
<dbReference type="InterPro" id="IPR017972">
    <property type="entry name" value="Cyt_P450_CS"/>
</dbReference>
<dbReference type="GO" id="GO:0020037">
    <property type="term" value="F:heme binding"/>
    <property type="evidence" value="ECO:0007669"/>
    <property type="project" value="InterPro"/>
</dbReference>
<evidence type="ECO:0000256" key="3">
    <source>
        <dbReference type="ARBA" id="ARBA00004174"/>
    </source>
</evidence>
<keyword evidence="18" id="KW-1185">Reference proteome</keyword>
<evidence type="ECO:0000256" key="15">
    <source>
        <dbReference type="RuleBase" id="RU000461"/>
    </source>
</evidence>
<evidence type="ECO:0000256" key="4">
    <source>
        <dbReference type="ARBA" id="ARBA00004406"/>
    </source>
</evidence>
<evidence type="ECO:0000256" key="11">
    <source>
        <dbReference type="ARBA" id="ARBA00023004"/>
    </source>
</evidence>
<dbReference type="GO" id="GO:0005789">
    <property type="term" value="C:endoplasmic reticulum membrane"/>
    <property type="evidence" value="ECO:0007669"/>
    <property type="project" value="UniProtKB-SubCell"/>
</dbReference>
<feature type="binding site" description="axial binding residue" evidence="14">
    <location>
        <position position="468"/>
    </location>
    <ligand>
        <name>heme</name>
        <dbReference type="ChEBI" id="CHEBI:30413"/>
    </ligand>
    <ligandPart>
        <name>Fe</name>
        <dbReference type="ChEBI" id="CHEBI:18248"/>
    </ligandPart>
</feature>
<dbReference type="PANTHER" id="PTHR24291">
    <property type="entry name" value="CYTOCHROME P450 FAMILY 4"/>
    <property type="match status" value="1"/>
</dbReference>
<dbReference type="PRINTS" id="PR00463">
    <property type="entry name" value="EP450I"/>
</dbReference>
<feature type="transmembrane region" description="Helical" evidence="16">
    <location>
        <begin position="20"/>
        <end position="42"/>
    </location>
</feature>
<evidence type="ECO:0000256" key="13">
    <source>
        <dbReference type="ARBA" id="ARBA00023136"/>
    </source>
</evidence>
<dbReference type="PROSITE" id="PS00086">
    <property type="entry name" value="CYTOCHROME_P450"/>
    <property type="match status" value="1"/>
</dbReference>
<evidence type="ECO:0000256" key="14">
    <source>
        <dbReference type="PIRSR" id="PIRSR602401-1"/>
    </source>
</evidence>
<keyword evidence="10 15" id="KW-0560">Oxidoreductase</keyword>